<proteinExistence type="predicted"/>
<dbReference type="InterPro" id="IPR036875">
    <property type="entry name" value="Znf_CCHC_sf"/>
</dbReference>
<dbReference type="AlphaFoldDB" id="A0A1Q3DIK2"/>
<keyword evidence="5" id="KW-1185">Reference proteome</keyword>
<feature type="non-terminal residue" evidence="4">
    <location>
        <position position="175"/>
    </location>
</feature>
<dbReference type="InterPro" id="IPR001878">
    <property type="entry name" value="Znf_CCHC"/>
</dbReference>
<dbReference type="Pfam" id="PF14223">
    <property type="entry name" value="Retrotran_gag_2"/>
    <property type="match status" value="1"/>
</dbReference>
<evidence type="ECO:0000313" key="4">
    <source>
        <dbReference type="EMBL" id="GAV92058.1"/>
    </source>
</evidence>
<feature type="non-terminal residue" evidence="4">
    <location>
        <position position="1"/>
    </location>
</feature>
<protein>
    <submittedName>
        <fullName evidence="4">Zf-CCHC domain-containing protein/UBN2 domain-containing protein</fullName>
    </submittedName>
</protein>
<gene>
    <name evidence="4" type="ORF">CFOL_v3_35442</name>
</gene>
<keyword evidence="1" id="KW-0862">Zinc</keyword>
<keyword evidence="1" id="KW-0479">Metal-binding</keyword>
<reference evidence="5" key="1">
    <citation type="submission" date="2016-04" db="EMBL/GenBank/DDBJ databases">
        <title>Cephalotus genome sequencing.</title>
        <authorList>
            <person name="Fukushima K."/>
            <person name="Hasebe M."/>
            <person name="Fang X."/>
        </authorList>
    </citation>
    <scope>NUCLEOTIDE SEQUENCE [LARGE SCALE GENOMIC DNA]</scope>
    <source>
        <strain evidence="5">cv. St1</strain>
    </source>
</reference>
<dbReference type="EMBL" id="BDDD01008663">
    <property type="protein sequence ID" value="GAV92058.1"/>
    <property type="molecule type" value="Genomic_DNA"/>
</dbReference>
<accession>A0A1Q3DIK2</accession>
<dbReference type="InParanoid" id="A0A1Q3DIK2"/>
<organism evidence="4 5">
    <name type="scientific">Cephalotus follicularis</name>
    <name type="common">Albany pitcher plant</name>
    <dbReference type="NCBI Taxonomy" id="3775"/>
    <lineage>
        <taxon>Eukaryota</taxon>
        <taxon>Viridiplantae</taxon>
        <taxon>Streptophyta</taxon>
        <taxon>Embryophyta</taxon>
        <taxon>Tracheophyta</taxon>
        <taxon>Spermatophyta</taxon>
        <taxon>Magnoliopsida</taxon>
        <taxon>eudicotyledons</taxon>
        <taxon>Gunneridae</taxon>
        <taxon>Pentapetalae</taxon>
        <taxon>rosids</taxon>
        <taxon>fabids</taxon>
        <taxon>Oxalidales</taxon>
        <taxon>Cephalotaceae</taxon>
        <taxon>Cephalotus</taxon>
    </lineage>
</organism>
<dbReference type="SMART" id="SM00343">
    <property type="entry name" value="ZnF_C2HC"/>
    <property type="match status" value="1"/>
</dbReference>
<comment type="caution">
    <text evidence="4">The sequence shown here is derived from an EMBL/GenBank/DDBJ whole genome shotgun (WGS) entry which is preliminary data.</text>
</comment>
<dbReference type="PROSITE" id="PS50158">
    <property type="entry name" value="ZF_CCHC"/>
    <property type="match status" value="1"/>
</dbReference>
<evidence type="ECO:0000313" key="5">
    <source>
        <dbReference type="Proteomes" id="UP000187406"/>
    </source>
</evidence>
<sequence length="175" mass="20525">HDYELFTILENENISSMYERFNDIIKALKILGNVHTNHELVSKILRCLPKSWEPKTRKKFQSNKGNTSKNKKYEKEVICYECDKPGHIRPDCPKLKKKKDNLKKKAMIATWSDNDDSSSDDEKKEEVANIAFMVMEDDIEVTTSPLSYNELKCEYDELIDVLDDLNREYSLLKKI</sequence>
<evidence type="ECO:0000256" key="1">
    <source>
        <dbReference type="PROSITE-ProRule" id="PRU00047"/>
    </source>
</evidence>
<dbReference type="Proteomes" id="UP000187406">
    <property type="component" value="Unassembled WGS sequence"/>
</dbReference>
<keyword evidence="1" id="KW-0863">Zinc-finger</keyword>
<dbReference type="SUPFAM" id="SSF57756">
    <property type="entry name" value="Retrovirus zinc finger-like domains"/>
    <property type="match status" value="1"/>
</dbReference>
<dbReference type="GO" id="GO:0003676">
    <property type="term" value="F:nucleic acid binding"/>
    <property type="evidence" value="ECO:0007669"/>
    <property type="project" value="InterPro"/>
</dbReference>
<evidence type="ECO:0000259" key="3">
    <source>
        <dbReference type="PROSITE" id="PS50158"/>
    </source>
</evidence>
<keyword evidence="2" id="KW-0175">Coiled coil</keyword>
<dbReference type="GO" id="GO:0008270">
    <property type="term" value="F:zinc ion binding"/>
    <property type="evidence" value="ECO:0007669"/>
    <property type="project" value="UniProtKB-KW"/>
</dbReference>
<dbReference type="Pfam" id="PF00098">
    <property type="entry name" value="zf-CCHC"/>
    <property type="match status" value="1"/>
</dbReference>
<dbReference type="Gene3D" id="4.10.60.10">
    <property type="entry name" value="Zinc finger, CCHC-type"/>
    <property type="match status" value="1"/>
</dbReference>
<feature type="coiled-coil region" evidence="2">
    <location>
        <begin position="148"/>
        <end position="175"/>
    </location>
</feature>
<feature type="domain" description="CCHC-type" evidence="3">
    <location>
        <begin position="79"/>
        <end position="94"/>
    </location>
</feature>
<evidence type="ECO:0000256" key="2">
    <source>
        <dbReference type="SAM" id="Coils"/>
    </source>
</evidence>
<name>A0A1Q3DIK2_CEPFO</name>